<reference evidence="1 2" key="3">
    <citation type="journal article" date="2010" name="BMC Genomics">
        <title>Transcriptome sequencing and comparative analysis of cucumber flowers with different sex types.</title>
        <authorList>
            <person name="Guo S."/>
            <person name="Zheng Y."/>
            <person name="Joung J.G."/>
            <person name="Liu S."/>
            <person name="Zhang Z."/>
            <person name="Crasta O.R."/>
            <person name="Sobral B.W."/>
            <person name="Xu Y."/>
            <person name="Huang S."/>
            <person name="Fei Z."/>
        </authorList>
    </citation>
    <scope>NUCLEOTIDE SEQUENCE [LARGE SCALE GENOMIC DNA]</scope>
    <source>
        <strain evidence="2">cv. 9930</strain>
    </source>
</reference>
<dbReference type="AlphaFoldDB" id="A0A0A0LE98"/>
<gene>
    <name evidence="1" type="ORF">Csa_3G901110</name>
</gene>
<evidence type="ECO:0000313" key="1">
    <source>
        <dbReference type="EMBL" id="KGN60365.1"/>
    </source>
</evidence>
<proteinExistence type="predicted"/>
<name>A0A0A0LE98_CUCSA</name>
<dbReference type="Gramene" id="KGN60365">
    <property type="protein sequence ID" value="KGN60365"/>
    <property type="gene ID" value="Csa_3G901110"/>
</dbReference>
<reference evidence="1 2" key="4">
    <citation type="journal article" date="2011" name="BMC Genomics">
        <title>RNA-Seq improves annotation of protein-coding genes in the cucumber genome.</title>
        <authorList>
            <person name="Li Z."/>
            <person name="Zhang Z."/>
            <person name="Yan P."/>
            <person name="Huang S."/>
            <person name="Fei Z."/>
            <person name="Lin K."/>
        </authorList>
    </citation>
    <scope>NUCLEOTIDE SEQUENCE [LARGE SCALE GENOMIC DNA]</scope>
    <source>
        <strain evidence="2">cv. 9930</strain>
    </source>
</reference>
<reference evidence="1 2" key="1">
    <citation type="journal article" date="2009" name="Nat. Genet.">
        <title>The genome of the cucumber, Cucumis sativus L.</title>
        <authorList>
            <person name="Huang S."/>
            <person name="Li R."/>
            <person name="Zhang Z."/>
            <person name="Li L."/>
            <person name="Gu X."/>
            <person name="Fan W."/>
            <person name="Lucas W.J."/>
            <person name="Wang X."/>
            <person name="Xie B."/>
            <person name="Ni P."/>
            <person name="Ren Y."/>
            <person name="Zhu H."/>
            <person name="Li J."/>
            <person name="Lin K."/>
            <person name="Jin W."/>
            <person name="Fei Z."/>
            <person name="Li G."/>
            <person name="Staub J."/>
            <person name="Kilian A."/>
            <person name="van der Vossen E.A."/>
            <person name="Wu Y."/>
            <person name="Guo J."/>
            <person name="He J."/>
            <person name="Jia Z."/>
            <person name="Ren Y."/>
            <person name="Tian G."/>
            <person name="Lu Y."/>
            <person name="Ruan J."/>
            <person name="Qian W."/>
            <person name="Wang M."/>
            <person name="Huang Q."/>
            <person name="Li B."/>
            <person name="Xuan Z."/>
            <person name="Cao J."/>
            <person name="Asan"/>
            <person name="Wu Z."/>
            <person name="Zhang J."/>
            <person name="Cai Q."/>
            <person name="Bai Y."/>
            <person name="Zhao B."/>
            <person name="Han Y."/>
            <person name="Li Y."/>
            <person name="Li X."/>
            <person name="Wang S."/>
            <person name="Shi Q."/>
            <person name="Liu S."/>
            <person name="Cho W.K."/>
            <person name="Kim J.Y."/>
            <person name="Xu Y."/>
            <person name="Heller-Uszynska K."/>
            <person name="Miao H."/>
            <person name="Cheng Z."/>
            <person name="Zhang S."/>
            <person name="Wu J."/>
            <person name="Yang Y."/>
            <person name="Kang H."/>
            <person name="Li M."/>
            <person name="Liang H."/>
            <person name="Ren X."/>
            <person name="Shi Z."/>
            <person name="Wen M."/>
            <person name="Jian M."/>
            <person name="Yang H."/>
            <person name="Zhang G."/>
            <person name="Yang Z."/>
            <person name="Chen R."/>
            <person name="Liu S."/>
            <person name="Li J."/>
            <person name="Ma L."/>
            <person name="Liu H."/>
            <person name="Zhou Y."/>
            <person name="Zhao J."/>
            <person name="Fang X."/>
            <person name="Li G."/>
            <person name="Fang L."/>
            <person name="Li Y."/>
            <person name="Liu D."/>
            <person name="Zheng H."/>
            <person name="Zhang Y."/>
            <person name="Qin N."/>
            <person name="Li Z."/>
            <person name="Yang G."/>
            <person name="Yang S."/>
            <person name="Bolund L."/>
            <person name="Kristiansen K."/>
            <person name="Zheng H."/>
            <person name="Li S."/>
            <person name="Zhang X."/>
            <person name="Yang H."/>
            <person name="Wang J."/>
            <person name="Sun R."/>
            <person name="Zhang B."/>
            <person name="Jiang S."/>
            <person name="Wang J."/>
            <person name="Du Y."/>
            <person name="Li S."/>
        </authorList>
    </citation>
    <scope>NUCLEOTIDE SEQUENCE [LARGE SCALE GENOMIC DNA]</scope>
    <source>
        <strain evidence="2">cv. 9930</strain>
    </source>
</reference>
<organism evidence="1 2">
    <name type="scientific">Cucumis sativus</name>
    <name type="common">Cucumber</name>
    <dbReference type="NCBI Taxonomy" id="3659"/>
    <lineage>
        <taxon>Eukaryota</taxon>
        <taxon>Viridiplantae</taxon>
        <taxon>Streptophyta</taxon>
        <taxon>Embryophyta</taxon>
        <taxon>Tracheophyta</taxon>
        <taxon>Spermatophyta</taxon>
        <taxon>Magnoliopsida</taxon>
        <taxon>eudicotyledons</taxon>
        <taxon>Gunneridae</taxon>
        <taxon>Pentapetalae</taxon>
        <taxon>rosids</taxon>
        <taxon>fabids</taxon>
        <taxon>Cucurbitales</taxon>
        <taxon>Cucurbitaceae</taxon>
        <taxon>Benincaseae</taxon>
        <taxon>Cucumis</taxon>
    </lineage>
</organism>
<dbReference type="EMBL" id="CM002924">
    <property type="protein sequence ID" value="KGN60365.1"/>
    <property type="molecule type" value="Genomic_DNA"/>
</dbReference>
<dbReference type="Proteomes" id="UP000029981">
    <property type="component" value="Chromosome 3"/>
</dbReference>
<reference evidence="1 2" key="2">
    <citation type="journal article" date="2009" name="PLoS ONE">
        <title>An integrated genetic and cytogenetic map of the cucumber genome.</title>
        <authorList>
            <person name="Ren Y."/>
            <person name="Zhang Z."/>
            <person name="Liu J."/>
            <person name="Staub J.E."/>
            <person name="Han Y."/>
            <person name="Cheng Z."/>
            <person name="Li X."/>
            <person name="Lu J."/>
            <person name="Miao H."/>
            <person name="Kang H."/>
            <person name="Xie B."/>
            <person name="Gu X."/>
            <person name="Wang X."/>
            <person name="Du Y."/>
            <person name="Jin W."/>
            <person name="Huang S."/>
        </authorList>
    </citation>
    <scope>NUCLEOTIDE SEQUENCE [LARGE SCALE GENOMIC DNA]</scope>
    <source>
        <strain evidence="2">cv. 9930</strain>
    </source>
</reference>
<sequence>METKFELLGELTVRIVSCMACAIDGLADDEKRIGLSVQIQIGVVFINFSIRRKSRALKEVTTLEHMVNMPSIANNGGFEQEPDLFGNIFPFWFIEV</sequence>
<keyword evidence="2" id="KW-1185">Reference proteome</keyword>
<evidence type="ECO:0000313" key="2">
    <source>
        <dbReference type="Proteomes" id="UP000029981"/>
    </source>
</evidence>
<protein>
    <submittedName>
        <fullName evidence="1">Uncharacterized protein</fullName>
    </submittedName>
</protein>
<accession>A0A0A0LE98</accession>